<evidence type="ECO:0000256" key="3">
    <source>
        <dbReference type="SAM" id="MobiDB-lite"/>
    </source>
</evidence>
<dbReference type="SUPFAM" id="SSF52540">
    <property type="entry name" value="P-loop containing nucleoside triphosphate hydrolases"/>
    <property type="match status" value="1"/>
</dbReference>
<dbReference type="PANTHER" id="PTHR47199">
    <property type="entry name" value="PHOTOSYSTEM II STABILITY/ASSEMBLY FACTOR HCF136, CHLOROPLASTIC"/>
    <property type="match status" value="1"/>
</dbReference>
<dbReference type="EMBL" id="LUUG01000098">
    <property type="protein sequence ID" value="OAI00259.1"/>
    <property type="molecule type" value="Genomic_DNA"/>
</dbReference>
<evidence type="ECO:0000313" key="7">
    <source>
        <dbReference type="EMBL" id="OAI00259.1"/>
    </source>
</evidence>
<keyword evidence="4" id="KW-1133">Transmembrane helix</keyword>
<dbReference type="GO" id="GO:0009523">
    <property type="term" value="C:photosystem II"/>
    <property type="evidence" value="ECO:0007669"/>
    <property type="project" value="UniProtKB-KW"/>
</dbReference>
<proteinExistence type="predicted"/>
<feature type="domain" description="KAP NTPase" evidence="5">
    <location>
        <begin position="878"/>
        <end position="1246"/>
    </location>
</feature>
<keyword evidence="4" id="KW-0472">Membrane</keyword>
<dbReference type="SUPFAM" id="SSF110296">
    <property type="entry name" value="Oligoxyloglucan reducing end-specific cellobiohydrolase"/>
    <property type="match status" value="4"/>
</dbReference>
<accession>A0A177M638</accession>
<evidence type="ECO:0000256" key="4">
    <source>
        <dbReference type="SAM" id="Phobius"/>
    </source>
</evidence>
<feature type="region of interest" description="Disordered" evidence="3">
    <location>
        <begin position="168"/>
        <end position="194"/>
    </location>
</feature>
<keyword evidence="2" id="KW-0604">Photosystem II</keyword>
<organism evidence="7 8">
    <name type="scientific">Methylomonas methanica</name>
    <dbReference type="NCBI Taxonomy" id="421"/>
    <lineage>
        <taxon>Bacteria</taxon>
        <taxon>Pseudomonadati</taxon>
        <taxon>Pseudomonadota</taxon>
        <taxon>Gammaproteobacteria</taxon>
        <taxon>Methylococcales</taxon>
        <taxon>Methylococcaceae</taxon>
        <taxon>Methylomonas</taxon>
    </lineage>
</organism>
<dbReference type="CDD" id="cd15482">
    <property type="entry name" value="Sialidase_non-viral"/>
    <property type="match status" value="1"/>
</dbReference>
<protein>
    <recommendedName>
        <fullName evidence="9">Photosynthesis system II assembly factor Ycf48/Hcf136-like domain-containing protein</fullName>
    </recommendedName>
</protein>
<dbReference type="GO" id="GO:0015979">
    <property type="term" value="P:photosynthesis"/>
    <property type="evidence" value="ECO:0007669"/>
    <property type="project" value="UniProtKB-KW"/>
</dbReference>
<feature type="region of interest" description="Disordered" evidence="3">
    <location>
        <begin position="213"/>
        <end position="275"/>
    </location>
</feature>
<sequence length="1594" mass="173116">MAFPCGDFVVKKPLSNGDKGDDMSGLATKHASATKGAAISAVPRHWLSRPGYWLGWALMLALLSTVIAFQQAPHRNAYRPEPKLSSWNYWGYPIERNAFRRLPAIAGNLNDLAVSEDGQHIWAVGDGGLIIYSTDAGVSWQQGQIGPPAPITPLARADGFWIKAAQAEMPAAEPQQQQSVPTNLDNAPFNVRNADGGEANAAKVINPALDYANQSPVQKSPSAPQEQDLPAAKTNNEPATPTPKNSPQASTVDKAGEPASPPPVQKQKPSGRDPKRANLYSVYFVDTSHGWAVGEDGVILVTADGAKSWQLQTSGTKEILNSVHFVDPAHGWAVGQAGLILATADGGKSWKNQASVAGSHLNSVTFSDELHGWAVGDLGVILATADGGQTWQAQAKNANQIFQSVDFIDNRRGWAVGTGGRIVATTDGGNTWQSQPNQVSQFLHSVRFLKDGLRGWVAGTNGTLAATTNGGLSWRTLNGGTSGELRSVKFLLDGLRGWAVGADGTIVASSDGGNSWQAASQKVFSSVQFMNNRQLGWVIGADGAVLSSTDAGRNWRRQEIQTNQDLFGLHILADGQRGWLTGSNGVIFATTDAGKNWRAQNNNTKMFLFRVQFLNDGLHGWAAGDGGLLVTRDGGKNWQLDPDIWGTLFAMHFSGDGQRGWLADVSGKSDFTEDGGLTWQSQVIGSKAGILDLQFQADGINGWAVGSKGAIFSTSDGGKNWHAQVSTTQQNLRGSAFAGDGSRGWAVGVGGTVVSTTNSGGTWQPQDSDTSANLIDIYADNGGRHAWAVGAAGTLLATSDGGEHWQDPVLPYQRYPAPWYYLSWLPIMLLFSRGLRLQLTDLREPEANDPNLGINPTAISDKPTGPGSRDYLGSLKLAQDLSAFLRNENTQPPLTLAITGDWGSGKSSVMNYLQAELRREGLRPVWYNAWHHQEEQQVLGSILECVRQQATPPLWPWLLPGLWFKLRLLTHRRFWLQLLAAALLTGFCWLAAFSYFHEEAEENQVWHFASHLAGLEQPAVLTAQGHARLCAQADGVTNPAKSATGQLFSLADCEKLQCLVNADISGTAKDSANCKDTLSAFASDDELLAQAGKVLEHELTQERKQAIVKQLEHSPGKAPFALPAWLTALLTVLTTVAGVVVVKGASLFGLASTDLLKTAISKTGVIEAAEPVGTRQIWERRFERLTKLLGRRRLVLFIDDLDRCSREHALRVLETCNFLVSSGELFIVMGIAPKYVLANVKLHFKELAEALHEFDDNGPAAVGVPAETAPARKPRSLARFYLQKLINIEVPVPSAGSEAMLNLLTGSGGEEDSRGQREQRLQTVGNGLVLTLQGLVLLAAMAWAAYHASQPIPTTPKPLILAAQPATEVVAKLAETNVEPVSDQPDQRKAESGVTSFRADFKPEQLTPWPQRIGYGLLLLVMLLAGGLVWVGVNEKARNWLVDYLEMAYKAFGRDWFGPRQTQDTPEFAAALRIWYPLIHQTQSQPPEINSPRTVKAFLNRLRCFASRWPNTTGAHGEAQLVALAALHFYLGENNPESWDKFLEELKVQSYVTDSYLKLQSIVAEHKRQFGLPSDDDTQLFKYFIENLEIHKPQ</sequence>
<dbReference type="Pfam" id="PF14870">
    <property type="entry name" value="PSII_BNR"/>
    <property type="match status" value="3"/>
</dbReference>
<comment type="caution">
    <text evidence="7">The sequence shown here is derived from an EMBL/GenBank/DDBJ whole genome shotgun (WGS) entry which is preliminary data.</text>
</comment>
<feature type="compositionally biased region" description="Low complexity" evidence="3">
    <location>
        <begin position="168"/>
        <end position="178"/>
    </location>
</feature>
<feature type="compositionally biased region" description="Polar residues" evidence="3">
    <location>
        <begin position="213"/>
        <end position="225"/>
    </location>
</feature>
<feature type="domain" description="Photosynthesis system II assembly factor Ycf48/Hcf136-like" evidence="6">
    <location>
        <begin position="678"/>
        <end position="764"/>
    </location>
</feature>
<dbReference type="PANTHER" id="PTHR47199:SF2">
    <property type="entry name" value="PHOTOSYSTEM II STABILITY_ASSEMBLY FACTOR HCF136, CHLOROPLASTIC"/>
    <property type="match status" value="1"/>
</dbReference>
<evidence type="ECO:0000256" key="2">
    <source>
        <dbReference type="ARBA" id="ARBA00023276"/>
    </source>
</evidence>
<feature type="transmembrane region" description="Helical" evidence="4">
    <location>
        <begin position="1413"/>
        <end position="1433"/>
    </location>
</feature>
<evidence type="ECO:0000259" key="6">
    <source>
        <dbReference type="Pfam" id="PF14870"/>
    </source>
</evidence>
<dbReference type="Proteomes" id="UP000078090">
    <property type="component" value="Unassembled WGS sequence"/>
</dbReference>
<feature type="domain" description="Photosynthesis system II assembly factor Ycf48/Hcf136-like" evidence="6">
    <location>
        <begin position="309"/>
        <end position="392"/>
    </location>
</feature>
<evidence type="ECO:0000313" key="8">
    <source>
        <dbReference type="Proteomes" id="UP000078090"/>
    </source>
</evidence>
<dbReference type="InterPro" id="IPR028203">
    <property type="entry name" value="PSII_CF48-like_dom"/>
</dbReference>
<evidence type="ECO:0000256" key="1">
    <source>
        <dbReference type="ARBA" id="ARBA00022531"/>
    </source>
</evidence>
<name>A0A177M638_METMH</name>
<dbReference type="InterPro" id="IPR011646">
    <property type="entry name" value="KAP_P-loop"/>
</dbReference>
<dbReference type="InterPro" id="IPR027417">
    <property type="entry name" value="P-loop_NTPase"/>
</dbReference>
<dbReference type="Gene3D" id="2.130.10.10">
    <property type="entry name" value="YVTN repeat-like/Quinoprotein amine dehydrogenase"/>
    <property type="match status" value="3"/>
</dbReference>
<keyword evidence="4" id="KW-0812">Transmembrane</keyword>
<keyword evidence="1" id="KW-0602">Photosynthesis</keyword>
<reference evidence="7 8" key="1">
    <citation type="submission" date="2016-03" db="EMBL/GenBank/DDBJ databases">
        <authorList>
            <person name="Ploux O."/>
        </authorList>
    </citation>
    <scope>NUCLEOTIDE SEQUENCE [LARGE SCALE GENOMIC DNA]</scope>
    <source>
        <strain evidence="7 8">R-45363</strain>
    </source>
</reference>
<evidence type="ECO:0008006" key="9">
    <source>
        <dbReference type="Google" id="ProtNLM"/>
    </source>
</evidence>
<evidence type="ECO:0000259" key="5">
    <source>
        <dbReference type="Pfam" id="PF07693"/>
    </source>
</evidence>
<feature type="transmembrane region" description="Helical" evidence="4">
    <location>
        <begin position="974"/>
        <end position="996"/>
    </location>
</feature>
<feature type="domain" description="Photosynthesis system II assembly factor Ycf48/Hcf136-like" evidence="6">
    <location>
        <begin position="473"/>
        <end position="604"/>
    </location>
</feature>
<dbReference type="InterPro" id="IPR015943">
    <property type="entry name" value="WD40/YVTN_repeat-like_dom_sf"/>
</dbReference>
<dbReference type="Pfam" id="PF07693">
    <property type="entry name" value="KAP_NTPase"/>
    <property type="match status" value="1"/>
</dbReference>
<dbReference type="Gene3D" id="3.40.50.300">
    <property type="entry name" value="P-loop containing nucleotide triphosphate hydrolases"/>
    <property type="match status" value="1"/>
</dbReference>
<gene>
    <name evidence="7" type="ORF">A1332_18925</name>
</gene>
<feature type="transmembrane region" description="Helical" evidence="4">
    <location>
        <begin position="1324"/>
        <end position="1346"/>
    </location>
</feature>
<feature type="compositionally biased region" description="Polar residues" evidence="3">
    <location>
        <begin position="233"/>
        <end position="251"/>
    </location>
</feature>